<gene>
    <name evidence="2" type="primary">LOC111135902</name>
</gene>
<dbReference type="SUPFAM" id="SSF63825">
    <property type="entry name" value="YWTD domain"/>
    <property type="match status" value="1"/>
</dbReference>
<organism evidence="1 2">
    <name type="scientific">Crassostrea virginica</name>
    <name type="common">Eastern oyster</name>
    <dbReference type="NCBI Taxonomy" id="6565"/>
    <lineage>
        <taxon>Eukaryota</taxon>
        <taxon>Metazoa</taxon>
        <taxon>Spiralia</taxon>
        <taxon>Lophotrochozoa</taxon>
        <taxon>Mollusca</taxon>
        <taxon>Bivalvia</taxon>
        <taxon>Autobranchia</taxon>
        <taxon>Pteriomorphia</taxon>
        <taxon>Ostreida</taxon>
        <taxon>Ostreoidea</taxon>
        <taxon>Ostreidae</taxon>
        <taxon>Crassostrea</taxon>
    </lineage>
</organism>
<proteinExistence type="predicted"/>
<evidence type="ECO:0000313" key="2">
    <source>
        <dbReference type="RefSeq" id="XP_022342067.1"/>
    </source>
</evidence>
<sequence>MYTILQSNDTRYWIFKSLYIYTWLKGEDISASLSIFYREVYLCKHINELQGSLRGSVKEEVGHVKDSLSLALSSSGDCFFQTTMTCRVPACAAVDILPFTPIPSYDGFSAKLEDEHTCLLTQIIKIGNKLLVIDNENKRLKKFGIRSRSCVDHLLLNDPCGASLLPLSSHVIVTEPEIRTLSFVCLEETMTLSSRRKTEKKYLPVCCIDEERLVAGCCELGESSVDILNYMGIVLITVTSYQNEAVMFRTPASLTYLPGDQCILVSDSGICRVVGLTVTGKPKFIFNPKCTPSGICADKDKNVFLCCYDKKYIQCLKYENNQLHRTCSDFIMKCPLSVTTVKNYLYVTEEMPSDKVSILQTTSEDWDDGEDQPVKVSNIHVTVFKDEEVVDS</sequence>
<protein>
    <submittedName>
        <fullName evidence="2">Uncharacterized protein LOC111135902 isoform X1</fullName>
    </submittedName>
</protein>
<dbReference type="Proteomes" id="UP000694844">
    <property type="component" value="Chromosome 5"/>
</dbReference>
<dbReference type="OrthoDB" id="6115049at2759"/>
<dbReference type="Gene3D" id="2.120.10.30">
    <property type="entry name" value="TolB, C-terminal domain"/>
    <property type="match status" value="1"/>
</dbReference>
<name>A0A8B8EQ72_CRAVI</name>
<keyword evidence="1" id="KW-1185">Reference proteome</keyword>
<evidence type="ECO:0000313" key="1">
    <source>
        <dbReference type="Proteomes" id="UP000694844"/>
    </source>
</evidence>
<accession>A0A8B8EQ72</accession>
<reference evidence="2" key="1">
    <citation type="submission" date="2025-08" db="UniProtKB">
        <authorList>
            <consortium name="RefSeq"/>
        </authorList>
    </citation>
    <scope>IDENTIFICATION</scope>
    <source>
        <tissue evidence="2">Whole sample</tissue>
    </source>
</reference>
<dbReference type="InterPro" id="IPR011042">
    <property type="entry name" value="6-blade_b-propeller_TolB-like"/>
</dbReference>
<dbReference type="AlphaFoldDB" id="A0A8B8EQ72"/>
<dbReference type="KEGG" id="cvn:111135902"/>
<dbReference type="GeneID" id="111135902"/>
<dbReference type="RefSeq" id="XP_022342067.1">
    <property type="nucleotide sequence ID" value="XM_022486359.1"/>
</dbReference>